<dbReference type="PATRIC" id="fig|1365253.3.peg.4239"/>
<organism evidence="1 2">
    <name type="scientific">Pseudoalteromonas luteoviolacea NCIMB 1942</name>
    <dbReference type="NCBI Taxonomy" id="1365253"/>
    <lineage>
        <taxon>Bacteria</taxon>
        <taxon>Pseudomonadati</taxon>
        <taxon>Pseudomonadota</taxon>
        <taxon>Gammaproteobacteria</taxon>
        <taxon>Alteromonadales</taxon>
        <taxon>Pseudoalteromonadaceae</taxon>
        <taxon>Pseudoalteromonas</taxon>
    </lineage>
</organism>
<sequence length="174" mass="19880">MTGPFVFKVRLKIADLFHQANHLETFTTALQKAETLEHFVLKLIGYCALSYSDKVRWLNNREKSSPDVWHEDDSGVIENALFVGPAELGDIQKYGKIYGKTIIFLVHDEEWFNALEPRLIALPNIRIFSVNQTWVDDLVAALTRSLHWDVVIEDGAIAISNGTDYFQTEVQRLS</sequence>
<dbReference type="SMART" id="SM01322">
    <property type="entry name" value="YaeQ"/>
    <property type="match status" value="1"/>
</dbReference>
<gene>
    <name evidence="1" type="ORF">N482_17460</name>
</gene>
<dbReference type="AlphaFoldDB" id="A0A166ZD17"/>
<dbReference type="InterPro" id="IPR009822">
    <property type="entry name" value="YaeQ"/>
</dbReference>
<evidence type="ECO:0008006" key="3">
    <source>
        <dbReference type="Google" id="ProtNLM"/>
    </source>
</evidence>
<comment type="caution">
    <text evidence="1">The sequence shown here is derived from an EMBL/GenBank/DDBJ whole genome shotgun (WGS) entry which is preliminary data.</text>
</comment>
<dbReference type="EMBL" id="AUXT01000197">
    <property type="protein sequence ID" value="KZN44185.1"/>
    <property type="molecule type" value="Genomic_DNA"/>
</dbReference>
<proteinExistence type="predicted"/>
<name>A0A166ZD17_9GAMM</name>
<dbReference type="Proteomes" id="UP000076587">
    <property type="component" value="Unassembled WGS sequence"/>
</dbReference>
<dbReference type="InterPro" id="IPR011335">
    <property type="entry name" value="Restrct_endonuc-II-like"/>
</dbReference>
<dbReference type="RefSeq" id="WP_063378600.1">
    <property type="nucleotide sequence ID" value="NZ_AUXT01000197.1"/>
</dbReference>
<protein>
    <recommendedName>
        <fullName evidence="3">YaeQ family protein</fullName>
    </recommendedName>
</protein>
<accession>A0A166ZD17</accession>
<dbReference type="InterPro" id="IPR038590">
    <property type="entry name" value="YaeQ_sf"/>
</dbReference>
<reference evidence="1 2" key="1">
    <citation type="submission" date="2013-07" db="EMBL/GenBank/DDBJ databases">
        <title>Comparative Genomic and Metabolomic Analysis of Twelve Strains of Pseudoalteromonas luteoviolacea.</title>
        <authorList>
            <person name="Vynne N.G."/>
            <person name="Mansson M."/>
            <person name="Gram L."/>
        </authorList>
    </citation>
    <scope>NUCLEOTIDE SEQUENCE [LARGE SCALE GENOMIC DNA]</scope>
    <source>
        <strain evidence="1 2">NCIMB 1942</strain>
    </source>
</reference>
<evidence type="ECO:0000313" key="2">
    <source>
        <dbReference type="Proteomes" id="UP000076587"/>
    </source>
</evidence>
<dbReference type="Gene3D" id="3.10.640.10">
    <property type="entry name" value="Restriction endonuclease-like alpha-beta roll domain"/>
    <property type="match status" value="1"/>
</dbReference>
<dbReference type="Pfam" id="PF07152">
    <property type="entry name" value="YaeQ"/>
    <property type="match status" value="1"/>
</dbReference>
<evidence type="ECO:0000313" key="1">
    <source>
        <dbReference type="EMBL" id="KZN44185.1"/>
    </source>
</evidence>
<dbReference type="OrthoDB" id="6303441at2"/>
<dbReference type="SUPFAM" id="SSF52980">
    <property type="entry name" value="Restriction endonuclease-like"/>
    <property type="match status" value="1"/>
</dbReference>